<evidence type="ECO:0000256" key="9">
    <source>
        <dbReference type="ARBA" id="ARBA00023065"/>
    </source>
</evidence>
<keyword evidence="13" id="KW-0998">Cell outer membrane</keyword>
<evidence type="ECO:0000256" key="7">
    <source>
        <dbReference type="ARBA" id="ARBA00022729"/>
    </source>
</evidence>
<keyword evidence="10" id="KW-0626">Porin</keyword>
<dbReference type="Pfam" id="PF02563">
    <property type="entry name" value="Poly_export"/>
    <property type="match status" value="1"/>
</dbReference>
<dbReference type="PANTHER" id="PTHR33619:SF3">
    <property type="entry name" value="POLYSACCHARIDE EXPORT PROTEIN GFCE-RELATED"/>
    <property type="match status" value="1"/>
</dbReference>
<keyword evidence="12" id="KW-0564">Palmitate</keyword>
<gene>
    <name evidence="17" type="ORF">H2LOC_001300</name>
</gene>
<evidence type="ECO:0000256" key="2">
    <source>
        <dbReference type="ARBA" id="ARBA00009450"/>
    </source>
</evidence>
<evidence type="ECO:0000256" key="14">
    <source>
        <dbReference type="ARBA" id="ARBA00023288"/>
    </source>
</evidence>
<evidence type="ECO:0000256" key="8">
    <source>
        <dbReference type="ARBA" id="ARBA00023047"/>
    </source>
</evidence>
<keyword evidence="14" id="KW-0449">Lipoprotein</keyword>
<organism evidence="17 18">
    <name type="scientific">Methylocystis heyeri</name>
    <dbReference type="NCBI Taxonomy" id="391905"/>
    <lineage>
        <taxon>Bacteria</taxon>
        <taxon>Pseudomonadati</taxon>
        <taxon>Pseudomonadota</taxon>
        <taxon>Alphaproteobacteria</taxon>
        <taxon>Hyphomicrobiales</taxon>
        <taxon>Methylocystaceae</taxon>
        <taxon>Methylocystis</taxon>
    </lineage>
</organism>
<dbReference type="PROSITE" id="PS51257">
    <property type="entry name" value="PROKAR_LIPOPROTEIN"/>
    <property type="match status" value="1"/>
</dbReference>
<evidence type="ECO:0000256" key="13">
    <source>
        <dbReference type="ARBA" id="ARBA00023237"/>
    </source>
</evidence>
<evidence type="ECO:0000256" key="5">
    <source>
        <dbReference type="ARBA" id="ARBA00022597"/>
    </source>
</evidence>
<comment type="similarity">
    <text evidence="2">Belongs to the BexD/CtrA/VexA family.</text>
</comment>
<evidence type="ECO:0000256" key="3">
    <source>
        <dbReference type="ARBA" id="ARBA00022448"/>
    </source>
</evidence>
<keyword evidence="3" id="KW-0813">Transport</keyword>
<accession>A0A6B8KBN6</accession>
<comment type="subcellular location">
    <subcellularLocation>
        <location evidence="1">Cell outer membrane</location>
        <topology evidence="1">Multi-pass membrane protein</topology>
    </subcellularLocation>
</comment>
<keyword evidence="5" id="KW-0762">Sugar transport</keyword>
<evidence type="ECO:0000256" key="12">
    <source>
        <dbReference type="ARBA" id="ARBA00023139"/>
    </source>
</evidence>
<name>A0A6B8KBN6_9HYPH</name>
<evidence type="ECO:0000256" key="11">
    <source>
        <dbReference type="ARBA" id="ARBA00023136"/>
    </source>
</evidence>
<keyword evidence="7" id="KW-0732">Signal</keyword>
<dbReference type="GO" id="GO:0006811">
    <property type="term" value="P:monoatomic ion transport"/>
    <property type="evidence" value="ECO:0007669"/>
    <property type="project" value="UniProtKB-KW"/>
</dbReference>
<sequence>MRNWLVLAATALSLSGCLTPSSGPQATMIYEHATDGSGRLSYELIEIDTSILDLFRMRTQPTLVGRFGNERVGPTDVKLGVGDLIGMSIFEASAGGLFTPASTDTLRQGNYVALPQQVVDNDGTLSVPFAGRIAVAGKSSKQVEAEAVNRLKDRAIEPQVLISLIESRSSLYSVFGDVHAPNRFPVNWAGERITAGIARAGGPVFPDYEESVTLSRSGKTATVMLDAIVRNPREDIYLRPGDSIYLRHEPRFFTALGAAGRSGQYPIDVPRLTLAEAVGRAQGLLDTQADPTGVFVLRWEDPRILERMGRDISAYGTKRIPTIYHIDLQNPKLLLASQQIDVLDKDVVYVTNAPTVEFMKSLVVLNELSSIYLNISAIKPWF</sequence>
<dbReference type="RefSeq" id="WP_136494744.1">
    <property type="nucleotide sequence ID" value="NZ_CP046052.1"/>
</dbReference>
<evidence type="ECO:0000259" key="15">
    <source>
        <dbReference type="Pfam" id="PF02563"/>
    </source>
</evidence>
<proteinExistence type="inferred from homology"/>
<dbReference type="GO" id="GO:0046930">
    <property type="term" value="C:pore complex"/>
    <property type="evidence" value="ECO:0007669"/>
    <property type="project" value="UniProtKB-KW"/>
</dbReference>
<dbReference type="GO" id="GO:0015159">
    <property type="term" value="F:polysaccharide transmembrane transporter activity"/>
    <property type="evidence" value="ECO:0007669"/>
    <property type="project" value="InterPro"/>
</dbReference>
<dbReference type="EMBL" id="CP046052">
    <property type="protein sequence ID" value="QGM44441.1"/>
    <property type="molecule type" value="Genomic_DNA"/>
</dbReference>
<dbReference type="AlphaFoldDB" id="A0A6B8KBN6"/>
<dbReference type="Proteomes" id="UP000309061">
    <property type="component" value="Chromosome"/>
</dbReference>
<keyword evidence="4" id="KW-1134">Transmembrane beta strand</keyword>
<evidence type="ECO:0000256" key="1">
    <source>
        <dbReference type="ARBA" id="ARBA00004571"/>
    </source>
</evidence>
<evidence type="ECO:0000256" key="10">
    <source>
        <dbReference type="ARBA" id="ARBA00023114"/>
    </source>
</evidence>
<keyword evidence="18" id="KW-1185">Reference proteome</keyword>
<feature type="domain" description="SLBB" evidence="16">
    <location>
        <begin position="256"/>
        <end position="350"/>
    </location>
</feature>
<reference evidence="17 18" key="1">
    <citation type="submission" date="2019-11" db="EMBL/GenBank/DDBJ databases">
        <title>The genome sequence of Methylocystis heyeri.</title>
        <authorList>
            <person name="Oshkin I.Y."/>
            <person name="Miroshnikov K."/>
            <person name="Dedysh S.N."/>
        </authorList>
    </citation>
    <scope>NUCLEOTIDE SEQUENCE [LARGE SCALE GENOMIC DNA]</scope>
    <source>
        <strain evidence="17 18">H2</strain>
    </source>
</reference>
<evidence type="ECO:0000256" key="6">
    <source>
        <dbReference type="ARBA" id="ARBA00022692"/>
    </source>
</evidence>
<keyword evidence="11" id="KW-0472">Membrane</keyword>
<evidence type="ECO:0000313" key="17">
    <source>
        <dbReference type="EMBL" id="QGM44441.1"/>
    </source>
</evidence>
<evidence type="ECO:0000259" key="16">
    <source>
        <dbReference type="Pfam" id="PF22461"/>
    </source>
</evidence>
<dbReference type="Gene3D" id="3.30.1950.10">
    <property type="entry name" value="wza like domain"/>
    <property type="match status" value="1"/>
</dbReference>
<evidence type="ECO:0000313" key="18">
    <source>
        <dbReference type="Proteomes" id="UP000309061"/>
    </source>
</evidence>
<evidence type="ECO:0000256" key="4">
    <source>
        <dbReference type="ARBA" id="ARBA00022452"/>
    </source>
</evidence>
<keyword evidence="8" id="KW-0625">Polysaccharide transport</keyword>
<dbReference type="Pfam" id="PF22461">
    <property type="entry name" value="SLBB_2"/>
    <property type="match status" value="1"/>
</dbReference>
<dbReference type="Gene3D" id="3.10.560.10">
    <property type="entry name" value="Outer membrane lipoprotein wza domain like"/>
    <property type="match status" value="2"/>
</dbReference>
<dbReference type="GO" id="GO:0015288">
    <property type="term" value="F:porin activity"/>
    <property type="evidence" value="ECO:0007669"/>
    <property type="project" value="UniProtKB-KW"/>
</dbReference>
<keyword evidence="9" id="KW-0406">Ion transport</keyword>
<protein>
    <submittedName>
        <fullName evidence="17">Polysaccharide export protein</fullName>
    </submittedName>
</protein>
<dbReference type="OrthoDB" id="7198507at2"/>
<dbReference type="InterPro" id="IPR054765">
    <property type="entry name" value="SLBB_dom"/>
</dbReference>
<dbReference type="KEGG" id="mhey:H2LOC_001300"/>
<feature type="domain" description="Polysaccharide export protein N-terminal" evidence="15">
    <location>
        <begin position="74"/>
        <end position="164"/>
    </location>
</feature>
<dbReference type="InterPro" id="IPR003715">
    <property type="entry name" value="Poly_export_N"/>
</dbReference>
<dbReference type="PANTHER" id="PTHR33619">
    <property type="entry name" value="POLYSACCHARIDE EXPORT PROTEIN GFCE-RELATED"/>
    <property type="match status" value="1"/>
</dbReference>
<dbReference type="InterPro" id="IPR049712">
    <property type="entry name" value="Poly_export"/>
</dbReference>
<dbReference type="GO" id="GO:0009279">
    <property type="term" value="C:cell outer membrane"/>
    <property type="evidence" value="ECO:0007669"/>
    <property type="project" value="UniProtKB-SubCell"/>
</dbReference>
<keyword evidence="6" id="KW-0812">Transmembrane</keyword>